<dbReference type="PANTHER" id="PTHR43479:SF11">
    <property type="entry name" value="ACREF_ENVCD OPERON REPRESSOR-RELATED"/>
    <property type="match status" value="1"/>
</dbReference>
<dbReference type="SUPFAM" id="SSF46689">
    <property type="entry name" value="Homeodomain-like"/>
    <property type="match status" value="1"/>
</dbReference>
<gene>
    <name evidence="4" type="ORF">SAMN02745163_03502</name>
</gene>
<dbReference type="AlphaFoldDB" id="A0A1M6QZE9"/>
<keyword evidence="1 2" id="KW-0238">DNA-binding</keyword>
<dbReference type="RefSeq" id="WP_072990925.1">
    <property type="nucleotide sequence ID" value="NZ_FQZB01000015.1"/>
</dbReference>
<dbReference type="Gene3D" id="1.10.357.10">
    <property type="entry name" value="Tetracycline Repressor, domain 2"/>
    <property type="match status" value="1"/>
</dbReference>
<feature type="DNA-binding region" description="H-T-H motif" evidence="2">
    <location>
        <begin position="29"/>
        <end position="48"/>
    </location>
</feature>
<sequence>MPKIIKDIENTIKQCSIKLFIDFGYNAVDMRMISKNSKIAVGTIYNYYENKKELYLNILEESWQSTFDKLDKISTLTLSKREKSELFIEALYEDIEERNGLGKALIAPSSDELMKDERAIKLKNNLLLRVESFLNSLNTVDESNKYLNNKTRLAECLLTSILTMFEFHADEKAYNIKFLVEFINLSIK</sequence>
<dbReference type="EMBL" id="FQZB01000015">
    <property type="protein sequence ID" value="SHK25602.1"/>
    <property type="molecule type" value="Genomic_DNA"/>
</dbReference>
<dbReference type="InterPro" id="IPR009057">
    <property type="entry name" value="Homeodomain-like_sf"/>
</dbReference>
<dbReference type="PROSITE" id="PS50890">
    <property type="entry name" value="PUA"/>
    <property type="match status" value="1"/>
</dbReference>
<evidence type="ECO:0000259" key="3">
    <source>
        <dbReference type="PROSITE" id="PS50977"/>
    </source>
</evidence>
<keyword evidence="5" id="KW-1185">Reference proteome</keyword>
<organism evidence="4 5">
    <name type="scientific">Clostridium cavendishii DSM 21758</name>
    <dbReference type="NCBI Taxonomy" id="1121302"/>
    <lineage>
        <taxon>Bacteria</taxon>
        <taxon>Bacillati</taxon>
        <taxon>Bacillota</taxon>
        <taxon>Clostridia</taxon>
        <taxon>Eubacteriales</taxon>
        <taxon>Clostridiaceae</taxon>
        <taxon>Clostridium</taxon>
    </lineage>
</organism>
<dbReference type="PANTHER" id="PTHR43479">
    <property type="entry name" value="ACREF/ENVCD OPERON REPRESSOR-RELATED"/>
    <property type="match status" value="1"/>
</dbReference>
<reference evidence="4 5" key="1">
    <citation type="submission" date="2016-11" db="EMBL/GenBank/DDBJ databases">
        <authorList>
            <person name="Jaros S."/>
            <person name="Januszkiewicz K."/>
            <person name="Wedrychowicz H."/>
        </authorList>
    </citation>
    <scope>NUCLEOTIDE SEQUENCE [LARGE SCALE GENOMIC DNA]</scope>
    <source>
        <strain evidence="4 5">DSM 21758</strain>
    </source>
</reference>
<protein>
    <submittedName>
        <fullName evidence="4">Transcriptional regulator, TetR family</fullName>
    </submittedName>
</protein>
<evidence type="ECO:0000313" key="5">
    <source>
        <dbReference type="Proteomes" id="UP000184310"/>
    </source>
</evidence>
<proteinExistence type="predicted"/>
<evidence type="ECO:0000256" key="2">
    <source>
        <dbReference type="PROSITE-ProRule" id="PRU00335"/>
    </source>
</evidence>
<evidence type="ECO:0000313" key="4">
    <source>
        <dbReference type="EMBL" id="SHK25602.1"/>
    </source>
</evidence>
<name>A0A1M6QZE9_9CLOT</name>
<dbReference type="OrthoDB" id="9812993at2"/>
<dbReference type="PROSITE" id="PS50977">
    <property type="entry name" value="HTH_TETR_2"/>
    <property type="match status" value="1"/>
</dbReference>
<feature type="domain" description="HTH tetR-type" evidence="3">
    <location>
        <begin position="6"/>
        <end position="66"/>
    </location>
</feature>
<accession>A0A1M6QZE9</accession>
<dbReference type="Pfam" id="PF00440">
    <property type="entry name" value="TetR_N"/>
    <property type="match status" value="1"/>
</dbReference>
<dbReference type="Proteomes" id="UP000184310">
    <property type="component" value="Unassembled WGS sequence"/>
</dbReference>
<dbReference type="InterPro" id="IPR001647">
    <property type="entry name" value="HTH_TetR"/>
</dbReference>
<dbReference type="GO" id="GO:0003677">
    <property type="term" value="F:DNA binding"/>
    <property type="evidence" value="ECO:0007669"/>
    <property type="project" value="UniProtKB-UniRule"/>
</dbReference>
<evidence type="ECO:0000256" key="1">
    <source>
        <dbReference type="ARBA" id="ARBA00023125"/>
    </source>
</evidence>
<dbReference type="InterPro" id="IPR050624">
    <property type="entry name" value="HTH-type_Tx_Regulator"/>
</dbReference>
<dbReference type="STRING" id="1121302.SAMN02745163_03502"/>